<keyword evidence="3" id="KW-1185">Reference proteome</keyword>
<gene>
    <name evidence="2" type="ORF">EDD28_0616</name>
</gene>
<dbReference type="RefSeq" id="WP_123738275.1">
    <property type="nucleotide sequence ID" value="NZ_CALFQU010000012.1"/>
</dbReference>
<evidence type="ECO:0000256" key="1">
    <source>
        <dbReference type="SAM" id="Phobius"/>
    </source>
</evidence>
<keyword evidence="1" id="KW-0812">Transmembrane</keyword>
<evidence type="ECO:0000313" key="3">
    <source>
        <dbReference type="Proteomes" id="UP000275356"/>
    </source>
</evidence>
<dbReference type="AlphaFoldDB" id="A0A3N2D8L0"/>
<feature type="transmembrane region" description="Helical" evidence="1">
    <location>
        <begin position="186"/>
        <end position="209"/>
    </location>
</feature>
<comment type="caution">
    <text evidence="2">The sequence shown here is derived from an EMBL/GenBank/DDBJ whole genome shotgun (WGS) entry which is preliminary data.</text>
</comment>
<name>A0A3N2D8L0_9MICO</name>
<sequence length="230" mass="23734">MRSAFDKLISWTGLALALVLLVAGGLLTWASSFVDSQVKSQFAMQDITMPVDAAIDAQVESGSLTEADAAALRPFVGTELDSGAKARAYADHYILAHMNHGTTTLAESLSEFGIDAESLEGWKEPLTYEAAGTVAKSIGADDTLSEDDQTAAVAAVNTFRSETLFKGNTLRGLLLYGYAFATIGEIAGIAAIVCFVGAAGLVALGVLGLRHAGKVAEKESAELSAAGASA</sequence>
<reference evidence="2 3" key="1">
    <citation type="submission" date="2018-11" db="EMBL/GenBank/DDBJ databases">
        <title>Sequencing the genomes of 1000 actinobacteria strains.</title>
        <authorList>
            <person name="Klenk H.-P."/>
        </authorList>
    </citation>
    <scope>NUCLEOTIDE SEQUENCE [LARGE SCALE GENOMIC DNA]</scope>
    <source>
        <strain evidence="2 3">DSM 13521</strain>
    </source>
</reference>
<dbReference type="Proteomes" id="UP000275356">
    <property type="component" value="Unassembled WGS sequence"/>
</dbReference>
<organism evidence="2 3">
    <name type="scientific">Salana multivorans</name>
    <dbReference type="NCBI Taxonomy" id="120377"/>
    <lineage>
        <taxon>Bacteria</taxon>
        <taxon>Bacillati</taxon>
        <taxon>Actinomycetota</taxon>
        <taxon>Actinomycetes</taxon>
        <taxon>Micrococcales</taxon>
        <taxon>Beutenbergiaceae</taxon>
        <taxon>Salana</taxon>
    </lineage>
</organism>
<protein>
    <submittedName>
        <fullName evidence="2">Uncharacterized protein</fullName>
    </submittedName>
</protein>
<keyword evidence="1" id="KW-1133">Transmembrane helix</keyword>
<dbReference type="OrthoDB" id="3378428at2"/>
<proteinExistence type="predicted"/>
<accession>A0A3N2D8L0</accession>
<dbReference type="EMBL" id="RKHQ01000001">
    <property type="protein sequence ID" value="ROR96042.1"/>
    <property type="molecule type" value="Genomic_DNA"/>
</dbReference>
<evidence type="ECO:0000313" key="2">
    <source>
        <dbReference type="EMBL" id="ROR96042.1"/>
    </source>
</evidence>
<keyword evidence="1" id="KW-0472">Membrane</keyword>